<evidence type="ECO:0000256" key="11">
    <source>
        <dbReference type="ARBA" id="ARBA00023136"/>
    </source>
</evidence>
<dbReference type="InterPro" id="IPR017871">
    <property type="entry name" value="ABC_transporter-like_CS"/>
</dbReference>
<dbReference type="CDD" id="cd03257">
    <property type="entry name" value="ABC_NikE_OppD_transporters"/>
    <property type="match status" value="1"/>
</dbReference>
<evidence type="ECO:0000256" key="8">
    <source>
        <dbReference type="ARBA" id="ARBA00022967"/>
    </source>
</evidence>
<evidence type="ECO:0000256" key="10">
    <source>
        <dbReference type="ARBA" id="ARBA00023112"/>
    </source>
</evidence>
<sequence>MIEIKNLTIQFNRQPPVVEDMSLTVPEGGRTVILGESGSGKSVTLAAILGILPNDAAVRGSIKIGGDEVLGLKERELRKIRGKVIGYIPQGSGNGMNPLMTVGEQVSEPLVEHSGLKKDEALQKAKAWMERLGLAPADKLAKAYPHTLSGGMRQRALMAMGAAGGARILLADEPTKGLDEKRIAEVEKLLRTLDDRTLLCVSHDIRFASRIADTVCVMYGGKTVEVAAAKTFFKKPKHPYSKMLLEALPENGLNCPGGYAPSIDKRFACAFAHRCPQASGKCLEAPKMVRAEQHYVRCHLYGA</sequence>
<dbReference type="EMBL" id="CP029487">
    <property type="protein sequence ID" value="QCT72527.1"/>
    <property type="molecule type" value="Genomic_DNA"/>
</dbReference>
<dbReference type="GO" id="GO:0015413">
    <property type="term" value="F:ABC-type nickel transporter activity"/>
    <property type="evidence" value="ECO:0007669"/>
    <property type="project" value="UniProtKB-EC"/>
</dbReference>
<keyword evidence="3" id="KW-0813">Transport</keyword>
<comment type="similarity">
    <text evidence="2">Belongs to the ABC transporter superfamily.</text>
</comment>
<evidence type="ECO:0000256" key="13">
    <source>
        <dbReference type="ARBA" id="ARBA00039098"/>
    </source>
</evidence>
<comment type="subunit">
    <text evidence="12">The complex is composed of two ATP-binding proteins (NikD and NikE), two transmembrane proteins (NikB and NikC) and a solute-binding protein (NikA).</text>
</comment>
<dbReference type="InterPro" id="IPR003439">
    <property type="entry name" value="ABC_transporter-like_ATP-bd"/>
</dbReference>
<evidence type="ECO:0000256" key="2">
    <source>
        <dbReference type="ARBA" id="ARBA00005417"/>
    </source>
</evidence>
<accession>A0A4P9CAB3</accession>
<comment type="catalytic activity">
    <reaction evidence="15">
        <text>Ni(2+)(out) + ATP + H2O = Ni(2+)(in) + ADP + phosphate + H(+)</text>
        <dbReference type="Rhea" id="RHEA:15557"/>
        <dbReference type="ChEBI" id="CHEBI:15377"/>
        <dbReference type="ChEBI" id="CHEBI:15378"/>
        <dbReference type="ChEBI" id="CHEBI:30616"/>
        <dbReference type="ChEBI" id="CHEBI:43474"/>
        <dbReference type="ChEBI" id="CHEBI:49786"/>
        <dbReference type="ChEBI" id="CHEBI:456216"/>
        <dbReference type="EC" id="7.2.2.11"/>
    </reaction>
    <physiologicalReaction direction="left-to-right" evidence="15">
        <dbReference type="Rhea" id="RHEA:15558"/>
    </physiologicalReaction>
</comment>
<dbReference type="InterPro" id="IPR027417">
    <property type="entry name" value="P-loop_NTPase"/>
</dbReference>
<dbReference type="Proteomes" id="UP000218387">
    <property type="component" value="Chromosome"/>
</dbReference>
<dbReference type="KEGG" id="emt:CPZ25_014715"/>
<reference evidence="17 18" key="1">
    <citation type="submission" date="2018-05" db="EMBL/GenBank/DDBJ databases">
        <title>Genome comparison of Eubacterium sp.</title>
        <authorList>
            <person name="Feng Y."/>
            <person name="Sanchez-Andrea I."/>
            <person name="Stams A.J.M."/>
            <person name="De Vos W.M."/>
        </authorList>
    </citation>
    <scope>NUCLEOTIDE SEQUENCE [LARGE SCALE GENOMIC DNA]</scope>
    <source>
        <strain evidence="17 18">YI</strain>
    </source>
</reference>
<dbReference type="PROSITE" id="PS50893">
    <property type="entry name" value="ABC_TRANSPORTER_2"/>
    <property type="match status" value="1"/>
</dbReference>
<protein>
    <recommendedName>
        <fullName evidence="14">Nickel import system ATP-binding protein NikD</fullName>
        <ecNumber evidence="13">7.2.2.11</ecNumber>
    </recommendedName>
</protein>
<evidence type="ECO:0000256" key="14">
    <source>
        <dbReference type="ARBA" id="ARBA00044143"/>
    </source>
</evidence>
<comment type="subcellular location">
    <subcellularLocation>
        <location evidence="1">Cell membrane</location>
        <topology evidence="1">Peripheral membrane protein</topology>
    </subcellularLocation>
</comment>
<evidence type="ECO:0000256" key="15">
    <source>
        <dbReference type="ARBA" id="ARBA00048610"/>
    </source>
</evidence>
<dbReference type="PANTHER" id="PTHR43297:SF13">
    <property type="entry name" value="NICKEL ABC TRANSPORTER, ATP-BINDING PROTEIN"/>
    <property type="match status" value="1"/>
</dbReference>
<dbReference type="Pfam" id="PF00005">
    <property type="entry name" value="ABC_tran"/>
    <property type="match status" value="1"/>
</dbReference>
<keyword evidence="10" id="KW-0921">Nickel transport</keyword>
<dbReference type="NCBIfam" id="TIGR01727">
    <property type="entry name" value="oligo_HPY"/>
    <property type="match status" value="1"/>
</dbReference>
<name>A0A4P9CAB3_EUBML</name>
<keyword evidence="7 17" id="KW-0067">ATP-binding</keyword>
<dbReference type="PROSITE" id="PS00211">
    <property type="entry name" value="ABC_TRANSPORTER_1"/>
    <property type="match status" value="1"/>
</dbReference>
<evidence type="ECO:0000313" key="18">
    <source>
        <dbReference type="Proteomes" id="UP000218387"/>
    </source>
</evidence>
<dbReference type="Pfam" id="PF08352">
    <property type="entry name" value="oligo_HPY"/>
    <property type="match status" value="1"/>
</dbReference>
<dbReference type="GO" id="GO:0015833">
    <property type="term" value="P:peptide transport"/>
    <property type="evidence" value="ECO:0007669"/>
    <property type="project" value="InterPro"/>
</dbReference>
<dbReference type="Gene3D" id="3.40.50.300">
    <property type="entry name" value="P-loop containing nucleotide triphosphate hydrolases"/>
    <property type="match status" value="1"/>
</dbReference>
<evidence type="ECO:0000256" key="5">
    <source>
        <dbReference type="ARBA" id="ARBA00022596"/>
    </source>
</evidence>
<keyword evidence="18" id="KW-1185">Reference proteome</keyword>
<dbReference type="GO" id="GO:0005886">
    <property type="term" value="C:plasma membrane"/>
    <property type="evidence" value="ECO:0007669"/>
    <property type="project" value="UniProtKB-SubCell"/>
</dbReference>
<organism evidence="17 18">
    <name type="scientific">Eubacterium maltosivorans</name>
    <dbReference type="NCBI Taxonomy" id="2041044"/>
    <lineage>
        <taxon>Bacteria</taxon>
        <taxon>Bacillati</taxon>
        <taxon>Bacillota</taxon>
        <taxon>Clostridia</taxon>
        <taxon>Eubacteriales</taxon>
        <taxon>Eubacteriaceae</taxon>
        <taxon>Eubacterium</taxon>
    </lineage>
</organism>
<keyword evidence="9" id="KW-0406">Ion transport</keyword>
<dbReference type="SUPFAM" id="SSF52540">
    <property type="entry name" value="P-loop containing nucleoside triphosphate hydrolases"/>
    <property type="match status" value="1"/>
</dbReference>
<dbReference type="AlphaFoldDB" id="A0A4P9CAB3"/>
<dbReference type="InterPro" id="IPR003593">
    <property type="entry name" value="AAA+_ATPase"/>
</dbReference>
<evidence type="ECO:0000256" key="6">
    <source>
        <dbReference type="ARBA" id="ARBA00022741"/>
    </source>
</evidence>
<dbReference type="SMART" id="SM00382">
    <property type="entry name" value="AAA"/>
    <property type="match status" value="1"/>
</dbReference>
<dbReference type="RefSeq" id="WP_096919104.1">
    <property type="nucleotide sequence ID" value="NZ_CP029487.1"/>
</dbReference>
<dbReference type="InterPro" id="IPR013563">
    <property type="entry name" value="Oligopep_ABC_C"/>
</dbReference>
<evidence type="ECO:0000256" key="12">
    <source>
        <dbReference type="ARBA" id="ARBA00038669"/>
    </source>
</evidence>
<keyword evidence="6" id="KW-0547">Nucleotide-binding</keyword>
<dbReference type="EC" id="7.2.2.11" evidence="13"/>
<keyword evidence="8" id="KW-1278">Translocase</keyword>
<dbReference type="GO" id="GO:0005524">
    <property type="term" value="F:ATP binding"/>
    <property type="evidence" value="ECO:0007669"/>
    <property type="project" value="UniProtKB-KW"/>
</dbReference>
<evidence type="ECO:0000256" key="4">
    <source>
        <dbReference type="ARBA" id="ARBA00022475"/>
    </source>
</evidence>
<evidence type="ECO:0000259" key="16">
    <source>
        <dbReference type="PROSITE" id="PS50893"/>
    </source>
</evidence>
<keyword evidence="5" id="KW-0533">Nickel</keyword>
<evidence type="ECO:0000256" key="9">
    <source>
        <dbReference type="ARBA" id="ARBA00023065"/>
    </source>
</evidence>
<dbReference type="InterPro" id="IPR050388">
    <property type="entry name" value="ABC_Ni/Peptide_Import"/>
</dbReference>
<evidence type="ECO:0000313" key="17">
    <source>
        <dbReference type="EMBL" id="QCT72527.1"/>
    </source>
</evidence>
<keyword evidence="11" id="KW-0472">Membrane</keyword>
<dbReference type="GO" id="GO:0016887">
    <property type="term" value="F:ATP hydrolysis activity"/>
    <property type="evidence" value="ECO:0007669"/>
    <property type="project" value="InterPro"/>
</dbReference>
<keyword evidence="4" id="KW-1003">Cell membrane</keyword>
<dbReference type="PANTHER" id="PTHR43297">
    <property type="entry name" value="OLIGOPEPTIDE TRANSPORT ATP-BINDING PROTEIN APPD"/>
    <property type="match status" value="1"/>
</dbReference>
<proteinExistence type="inferred from homology"/>
<evidence type="ECO:0000256" key="1">
    <source>
        <dbReference type="ARBA" id="ARBA00004202"/>
    </source>
</evidence>
<gene>
    <name evidence="17" type="ORF">CPZ25_014715</name>
</gene>
<feature type="domain" description="ABC transporter" evidence="16">
    <location>
        <begin position="2"/>
        <end position="245"/>
    </location>
</feature>
<evidence type="ECO:0000256" key="3">
    <source>
        <dbReference type="ARBA" id="ARBA00022448"/>
    </source>
</evidence>
<evidence type="ECO:0000256" key="7">
    <source>
        <dbReference type="ARBA" id="ARBA00022840"/>
    </source>
</evidence>